<dbReference type="AlphaFoldDB" id="A0A147I9L0"/>
<dbReference type="Proteomes" id="UP000074310">
    <property type="component" value="Unassembled WGS sequence"/>
</dbReference>
<dbReference type="Gene3D" id="2.40.30.170">
    <property type="match status" value="1"/>
</dbReference>
<protein>
    <recommendedName>
        <fullName evidence="9">Membrane fusion protein (MFP) family protein</fullName>
    </recommendedName>
</protein>
<evidence type="ECO:0000313" key="14">
    <source>
        <dbReference type="Proteomes" id="UP000074310"/>
    </source>
</evidence>
<evidence type="ECO:0000256" key="2">
    <source>
        <dbReference type="ARBA" id="ARBA00009477"/>
    </source>
</evidence>
<evidence type="ECO:0000256" key="6">
    <source>
        <dbReference type="ARBA" id="ARBA00022692"/>
    </source>
</evidence>
<comment type="similarity">
    <text evidence="2 9">Belongs to the membrane fusion protein (MFP) (TC 8.A.1) family.</text>
</comment>
<accession>A0A147I9L0</accession>
<dbReference type="PANTHER" id="PTHR30386">
    <property type="entry name" value="MEMBRANE FUSION SUBUNIT OF EMRAB-TOLC MULTIDRUG EFFLUX PUMP"/>
    <property type="match status" value="1"/>
</dbReference>
<feature type="transmembrane region" description="Helical" evidence="9">
    <location>
        <begin position="23"/>
        <end position="43"/>
    </location>
</feature>
<feature type="domain" description="AprE-like beta-barrel" evidence="12">
    <location>
        <begin position="332"/>
        <end position="424"/>
    </location>
</feature>
<proteinExistence type="inferred from homology"/>
<dbReference type="SUPFAM" id="SSF111369">
    <property type="entry name" value="HlyD-like secretion proteins"/>
    <property type="match status" value="1"/>
</dbReference>
<evidence type="ECO:0000256" key="8">
    <source>
        <dbReference type="ARBA" id="ARBA00023136"/>
    </source>
</evidence>
<evidence type="ECO:0000256" key="9">
    <source>
        <dbReference type="RuleBase" id="RU365093"/>
    </source>
</evidence>
<evidence type="ECO:0000313" key="13">
    <source>
        <dbReference type="EMBL" id="KTT76176.1"/>
    </source>
</evidence>
<dbReference type="InterPro" id="IPR010129">
    <property type="entry name" value="T1SS_HlyD"/>
</dbReference>
<dbReference type="EMBL" id="LDTB01000004">
    <property type="protein sequence ID" value="KTT76176.1"/>
    <property type="molecule type" value="Genomic_DNA"/>
</dbReference>
<keyword evidence="4 9" id="KW-1003">Cell membrane</keyword>
<comment type="caution">
    <text evidence="13">The sequence shown here is derived from an EMBL/GenBank/DDBJ whole genome shotgun (WGS) entry which is preliminary data.</text>
</comment>
<evidence type="ECO:0000259" key="12">
    <source>
        <dbReference type="Pfam" id="PF26002"/>
    </source>
</evidence>
<sequence length="449" mass="49163">MPFSESAPTIDAVHQPADPGRDIRNGAIVAALFFIVFLGWAAFARLDAAAYAEGVLAVSGQRQSVQHRDGGVVEKIFVRDGQRVQQGQMLIRLASPEVLATERALSSQVIRLLAQRARLQAEQLGQGRVATPREFASLTGEDRAEAQLAMRLQQTELSARTATLSAQRDALAQRGAQSNEQGRGFGEQVTSAQEQLKLLNAQIDALRPLAAKGFVSQTRLRELERMRAELQGQRGQFAASVAQTREAARESQIQRLEAERTFSERTAADLRDVEVRLGEMQPKLAAAREQLARTEIRAPATGAVVGLTVFTPGGVIQPGQKLMDIVPEQAPLRIQARISPDDADDLKVGQPTRVKFPSLHERDIPDLHGTLTRLSADSFTDEKSGISYFTGEVTVPPAELKVLSKFRGASFQLRPGMPAQVLIPLRKRTALDYALEPLVGSFWASFREH</sequence>
<comment type="subcellular location">
    <subcellularLocation>
        <location evidence="1 9">Cell inner membrane</location>
        <topology evidence="1 9">Single-pass membrane protein</topology>
    </subcellularLocation>
</comment>
<dbReference type="InterPro" id="IPR050739">
    <property type="entry name" value="MFP"/>
</dbReference>
<evidence type="ECO:0000256" key="3">
    <source>
        <dbReference type="ARBA" id="ARBA00022448"/>
    </source>
</evidence>
<dbReference type="Pfam" id="PF25994">
    <property type="entry name" value="HH_AprE"/>
    <property type="match status" value="1"/>
</dbReference>
<dbReference type="InterPro" id="IPR058781">
    <property type="entry name" value="HH_AprE-like"/>
</dbReference>
<feature type="domain" description="AprE-like long alpha-helical hairpin" evidence="11">
    <location>
        <begin position="100"/>
        <end position="290"/>
    </location>
</feature>
<keyword evidence="14" id="KW-1185">Reference proteome</keyword>
<keyword evidence="7 9" id="KW-1133">Transmembrane helix</keyword>
<evidence type="ECO:0000256" key="5">
    <source>
        <dbReference type="ARBA" id="ARBA00022519"/>
    </source>
</evidence>
<reference evidence="13 14" key="1">
    <citation type="journal article" date="2016" name="Front. Microbiol.">
        <title>Genomic Resource of Rice Seed Associated Bacteria.</title>
        <authorList>
            <person name="Midha S."/>
            <person name="Bansal K."/>
            <person name="Sharma S."/>
            <person name="Kumar N."/>
            <person name="Patil P.P."/>
            <person name="Chaudhry V."/>
            <person name="Patil P.B."/>
        </authorList>
    </citation>
    <scope>NUCLEOTIDE SEQUENCE [LARGE SCALE GENOMIC DNA]</scope>
    <source>
        <strain evidence="13 14">NS334</strain>
    </source>
</reference>
<feature type="region of interest" description="Disordered" evidence="10">
    <location>
        <begin position="168"/>
        <end position="188"/>
    </location>
</feature>
<dbReference type="GO" id="GO:0015031">
    <property type="term" value="P:protein transport"/>
    <property type="evidence" value="ECO:0007669"/>
    <property type="project" value="InterPro"/>
</dbReference>
<dbReference type="PATRIC" id="fig|869719.3.peg.1996"/>
<keyword evidence="3 9" id="KW-0813">Transport</keyword>
<evidence type="ECO:0000256" key="10">
    <source>
        <dbReference type="SAM" id="MobiDB-lite"/>
    </source>
</evidence>
<dbReference type="Pfam" id="PF26002">
    <property type="entry name" value="Beta-barrel_AprE"/>
    <property type="match status" value="1"/>
</dbReference>
<keyword evidence="8 9" id="KW-0472">Membrane</keyword>
<keyword evidence="6 9" id="KW-0812">Transmembrane</keyword>
<dbReference type="Gene3D" id="2.40.50.100">
    <property type="match status" value="1"/>
</dbReference>
<evidence type="ECO:0000256" key="1">
    <source>
        <dbReference type="ARBA" id="ARBA00004377"/>
    </source>
</evidence>
<keyword evidence="5 9" id="KW-0997">Cell inner membrane</keyword>
<dbReference type="NCBIfam" id="TIGR01843">
    <property type="entry name" value="type_I_hlyD"/>
    <property type="match status" value="1"/>
</dbReference>
<name>A0A147I9L0_9SPHN</name>
<dbReference type="GO" id="GO:0005886">
    <property type="term" value="C:plasma membrane"/>
    <property type="evidence" value="ECO:0007669"/>
    <property type="project" value="UniProtKB-SubCell"/>
</dbReference>
<dbReference type="InterPro" id="IPR058982">
    <property type="entry name" value="Beta-barrel_AprE"/>
</dbReference>
<evidence type="ECO:0000256" key="4">
    <source>
        <dbReference type="ARBA" id="ARBA00022475"/>
    </source>
</evidence>
<organism evidence="13 14">
    <name type="scientific">Sphingomonas endophytica</name>
    <dbReference type="NCBI Taxonomy" id="869719"/>
    <lineage>
        <taxon>Bacteria</taxon>
        <taxon>Pseudomonadati</taxon>
        <taxon>Pseudomonadota</taxon>
        <taxon>Alphaproteobacteria</taxon>
        <taxon>Sphingomonadales</taxon>
        <taxon>Sphingomonadaceae</taxon>
        <taxon>Sphingomonas</taxon>
    </lineage>
</organism>
<dbReference type="PRINTS" id="PR01490">
    <property type="entry name" value="RTXTOXIND"/>
</dbReference>
<gene>
    <name evidence="13" type="ORF">NS334_01625</name>
</gene>
<evidence type="ECO:0000259" key="11">
    <source>
        <dbReference type="Pfam" id="PF25994"/>
    </source>
</evidence>
<evidence type="ECO:0000256" key="7">
    <source>
        <dbReference type="ARBA" id="ARBA00022989"/>
    </source>
</evidence>
<dbReference type="PANTHER" id="PTHR30386:SF17">
    <property type="entry name" value="ALKALINE PROTEASE SECRETION PROTEIN APRE"/>
    <property type="match status" value="1"/>
</dbReference>